<reference evidence="1" key="1">
    <citation type="submission" date="2019-03" db="EMBL/GenBank/DDBJ databases">
        <title>Long read genome sequence of the mycoparasitic Pythium oligandrum ATCC 38472 isolated from sugarbeet rhizosphere.</title>
        <authorList>
            <person name="Gaulin E."/>
        </authorList>
    </citation>
    <scope>NUCLEOTIDE SEQUENCE</scope>
    <source>
        <strain evidence="1">ATCC 38472_TT</strain>
    </source>
</reference>
<accession>A0A8K1CJ49</accession>
<comment type="caution">
    <text evidence="1">The sequence shown here is derived from an EMBL/GenBank/DDBJ whole genome shotgun (WGS) entry which is preliminary data.</text>
</comment>
<dbReference type="EMBL" id="SPLM01000040">
    <property type="protein sequence ID" value="TMW64402.1"/>
    <property type="molecule type" value="Genomic_DNA"/>
</dbReference>
<name>A0A8K1CJ49_PYTOL</name>
<proteinExistence type="predicted"/>
<sequence length="492" mass="54375">MLMARNDGDAATRASMGPMGVKGGLETDVSTPMKVSSGLVQWSPCGAFLAVGTTNRLTIREKSTLQIVQQYVTVDVIQSIAWSEDSQLVLTAMYKRGVVQVWSVKDVTWSCKINEGVAGMTYAMWAPDARHVITVSDFQLHATVWSLMDASKSVIRSPKLGAEGFAFSPDERYLAVLERHECKDSLGLYSCETWELVSHFALESYDCVEVTWAPDSSTLAIRDSHLEYRVLLYANNGTLLARYQAYENALGVKTMAWSSSGQFLAIGSYDDSLRVLSHLNWKPIAEFDHETLSISITRVTKDAVEYEEHYADEPIADRPHGKRIAVSQRRSGIQSNSASAASAATQAAGGKRARDICFVVREPPFSVIVVSSDPFKEDPKLGISRALWSCDSAFVATRSDQMPHNVWLWETETMKLHTAISFIHAVKALRWDPTSRRLAICSGDNRVYLWSADGISWVDIPAGNFKALGLRWNPAGNALIAVGKQEFCSLTI</sequence>
<dbReference type="Proteomes" id="UP000794436">
    <property type="component" value="Unassembled WGS sequence"/>
</dbReference>
<evidence type="ECO:0000313" key="2">
    <source>
        <dbReference type="Proteomes" id="UP000794436"/>
    </source>
</evidence>
<dbReference type="PANTHER" id="PTHR16220:SF0">
    <property type="entry name" value="WD REPEAT-CONTAINING PROTEIN WRAP73"/>
    <property type="match status" value="1"/>
</dbReference>
<organism evidence="1 2">
    <name type="scientific">Pythium oligandrum</name>
    <name type="common">Mycoparasitic fungus</name>
    <dbReference type="NCBI Taxonomy" id="41045"/>
    <lineage>
        <taxon>Eukaryota</taxon>
        <taxon>Sar</taxon>
        <taxon>Stramenopiles</taxon>
        <taxon>Oomycota</taxon>
        <taxon>Peronosporomycetes</taxon>
        <taxon>Pythiales</taxon>
        <taxon>Pythiaceae</taxon>
        <taxon>Pythium</taxon>
    </lineage>
</organism>
<dbReference type="InterPro" id="IPR052778">
    <property type="entry name" value="Centrosome-WD_assoc"/>
</dbReference>
<dbReference type="Pfam" id="PF00400">
    <property type="entry name" value="WD40"/>
    <property type="match status" value="2"/>
</dbReference>
<evidence type="ECO:0008006" key="3">
    <source>
        <dbReference type="Google" id="ProtNLM"/>
    </source>
</evidence>
<keyword evidence="2" id="KW-1185">Reference proteome</keyword>
<protein>
    <recommendedName>
        <fullName evidence="3">Anaphase-promoting complex subunit 4 WD40 domain-containing protein</fullName>
    </recommendedName>
</protein>
<dbReference type="SUPFAM" id="SSF69322">
    <property type="entry name" value="Tricorn protease domain 2"/>
    <property type="match status" value="1"/>
</dbReference>
<dbReference type="GO" id="GO:1990811">
    <property type="term" value="C:MWP complex"/>
    <property type="evidence" value="ECO:0007669"/>
    <property type="project" value="TreeGrafter"/>
</dbReference>
<dbReference type="PANTHER" id="PTHR16220">
    <property type="entry name" value="WD REPEAT PROTEIN 8-RELATED"/>
    <property type="match status" value="1"/>
</dbReference>
<evidence type="ECO:0000313" key="1">
    <source>
        <dbReference type="EMBL" id="TMW64402.1"/>
    </source>
</evidence>
<dbReference type="InterPro" id="IPR001680">
    <property type="entry name" value="WD40_rpt"/>
</dbReference>
<gene>
    <name evidence="1" type="ORF">Poli38472_013024</name>
</gene>
<dbReference type="GO" id="GO:0005815">
    <property type="term" value="C:microtubule organizing center"/>
    <property type="evidence" value="ECO:0007669"/>
    <property type="project" value="TreeGrafter"/>
</dbReference>
<dbReference type="OrthoDB" id="308690at2759"/>
<dbReference type="InterPro" id="IPR015943">
    <property type="entry name" value="WD40/YVTN_repeat-like_dom_sf"/>
</dbReference>
<dbReference type="SMART" id="SM00320">
    <property type="entry name" value="WD40"/>
    <property type="match status" value="3"/>
</dbReference>
<dbReference type="AlphaFoldDB" id="A0A8K1CJ49"/>
<dbReference type="Gene3D" id="2.130.10.10">
    <property type="entry name" value="YVTN repeat-like/Quinoprotein amine dehydrogenase"/>
    <property type="match status" value="3"/>
</dbReference>